<keyword evidence="3" id="KW-0805">Transcription regulation</keyword>
<dbReference type="PANTHER" id="PTHR31221">
    <property type="entry name" value="WRKY TRANSCRIPTION FACTOR PROTEIN 1-RELATED"/>
    <property type="match status" value="1"/>
</dbReference>
<evidence type="ECO:0000256" key="5">
    <source>
        <dbReference type="ARBA" id="ARBA00023163"/>
    </source>
</evidence>
<dbReference type="EMBL" id="CAMAPF010000036">
    <property type="protein sequence ID" value="CAH9081613.1"/>
    <property type="molecule type" value="Genomic_DNA"/>
</dbReference>
<sequence>MSSSGGGSGGLNSSSAMDSLHQNAYYNYPSFSFADHHHFSDDNAIKNDVNHQDNGFYSSLWDVIDDGDDHAEIPKSPSPSPASPSSFFTIPPAAISPSVLLDSPLFFSNSNVLPSPTTGAFGGLINEGYKEEDRVDNDNCFQSRDAASSSMFLPSSVGANSSWPEQEIPMHQPNIGFSNFSTTKVELEPQLPETHTTISHENAVMHQKPTLIHASQNVRAQKAEDGYNWRKYGQKHVKGSENPRSYYKCTFQNCSTKKKVERNLDGHITEIVYKGSHNHPKPPQPSTKRLRLGSTHQPTSFIAAENSTVSSGDEEFEQGFIFKDDEDNEPRAKRWKNEDENASTTVRQPRIVVQTTSDIDILDDGYRWRKYGQKVVKQNPNPRSYYRCTHQGCMVRKHVERASHDHRAVITAYEGKHNHDVPVGRGSGTSLNKPQQQPRSGDSMITNTAPMVALRPSTLPSYSLKYQNIFLNVDPQTSQSQQPITLQMLHRPRGNLQHSNLENYDRSIEKE</sequence>
<feature type="region of interest" description="Disordered" evidence="7">
    <location>
        <begin position="492"/>
        <end position="511"/>
    </location>
</feature>
<feature type="domain" description="WRKY" evidence="8">
    <location>
        <begin position="224"/>
        <end position="282"/>
    </location>
</feature>
<protein>
    <recommendedName>
        <fullName evidence="8">WRKY domain-containing protein</fullName>
    </recommendedName>
</protein>
<evidence type="ECO:0000256" key="3">
    <source>
        <dbReference type="ARBA" id="ARBA00023015"/>
    </source>
</evidence>
<keyword evidence="4" id="KW-0238">DNA-binding</keyword>
<name>A0AAV0CN80_9ASTE</name>
<keyword evidence="2" id="KW-0677">Repeat</keyword>
<dbReference type="Proteomes" id="UP001152523">
    <property type="component" value="Unassembled WGS sequence"/>
</dbReference>
<organism evidence="9 10">
    <name type="scientific">Cuscuta epithymum</name>
    <dbReference type="NCBI Taxonomy" id="186058"/>
    <lineage>
        <taxon>Eukaryota</taxon>
        <taxon>Viridiplantae</taxon>
        <taxon>Streptophyta</taxon>
        <taxon>Embryophyta</taxon>
        <taxon>Tracheophyta</taxon>
        <taxon>Spermatophyta</taxon>
        <taxon>Magnoliopsida</taxon>
        <taxon>eudicotyledons</taxon>
        <taxon>Gunneridae</taxon>
        <taxon>Pentapetalae</taxon>
        <taxon>asterids</taxon>
        <taxon>lamiids</taxon>
        <taxon>Solanales</taxon>
        <taxon>Convolvulaceae</taxon>
        <taxon>Cuscuteae</taxon>
        <taxon>Cuscuta</taxon>
        <taxon>Cuscuta subgen. Cuscuta</taxon>
    </lineage>
</organism>
<evidence type="ECO:0000313" key="9">
    <source>
        <dbReference type="EMBL" id="CAH9081613.1"/>
    </source>
</evidence>
<accession>A0AAV0CN80</accession>
<evidence type="ECO:0000256" key="7">
    <source>
        <dbReference type="SAM" id="MobiDB-lite"/>
    </source>
</evidence>
<dbReference type="Pfam" id="PF03106">
    <property type="entry name" value="WRKY"/>
    <property type="match status" value="2"/>
</dbReference>
<feature type="region of interest" description="Disordered" evidence="7">
    <location>
        <begin position="273"/>
        <end position="294"/>
    </location>
</feature>
<feature type="compositionally biased region" description="Polar residues" evidence="7">
    <location>
        <begin position="428"/>
        <end position="444"/>
    </location>
</feature>
<evidence type="ECO:0000256" key="1">
    <source>
        <dbReference type="ARBA" id="ARBA00004123"/>
    </source>
</evidence>
<gene>
    <name evidence="9" type="ORF">CEPIT_LOCUS7764</name>
</gene>
<feature type="region of interest" description="Disordered" evidence="7">
    <location>
        <begin position="417"/>
        <end position="444"/>
    </location>
</feature>
<dbReference type="AlphaFoldDB" id="A0AAV0CN80"/>
<dbReference type="FunFam" id="2.20.25.80:FF:000006">
    <property type="entry name" value="WRKY transcription factor"/>
    <property type="match status" value="1"/>
</dbReference>
<dbReference type="SMART" id="SM00774">
    <property type="entry name" value="WRKY"/>
    <property type="match status" value="2"/>
</dbReference>
<evidence type="ECO:0000256" key="4">
    <source>
        <dbReference type="ARBA" id="ARBA00023125"/>
    </source>
</evidence>
<dbReference type="InterPro" id="IPR036576">
    <property type="entry name" value="WRKY_dom_sf"/>
</dbReference>
<dbReference type="GO" id="GO:0003700">
    <property type="term" value="F:DNA-binding transcription factor activity"/>
    <property type="evidence" value="ECO:0007669"/>
    <property type="project" value="InterPro"/>
</dbReference>
<dbReference type="GO" id="GO:0005634">
    <property type="term" value="C:nucleus"/>
    <property type="evidence" value="ECO:0007669"/>
    <property type="project" value="UniProtKB-SubCell"/>
</dbReference>
<comment type="caution">
    <text evidence="9">The sequence shown here is derived from an EMBL/GenBank/DDBJ whole genome shotgun (WGS) entry which is preliminary data.</text>
</comment>
<evidence type="ECO:0000256" key="2">
    <source>
        <dbReference type="ARBA" id="ARBA00022737"/>
    </source>
</evidence>
<evidence type="ECO:0000313" key="10">
    <source>
        <dbReference type="Proteomes" id="UP001152523"/>
    </source>
</evidence>
<dbReference type="PROSITE" id="PS50811">
    <property type="entry name" value="WRKY"/>
    <property type="match status" value="2"/>
</dbReference>
<dbReference type="InterPro" id="IPR003657">
    <property type="entry name" value="WRKY_dom"/>
</dbReference>
<evidence type="ECO:0000256" key="6">
    <source>
        <dbReference type="ARBA" id="ARBA00023242"/>
    </source>
</evidence>
<feature type="domain" description="WRKY" evidence="8">
    <location>
        <begin position="357"/>
        <end position="422"/>
    </location>
</feature>
<reference evidence="9" key="1">
    <citation type="submission" date="2022-07" db="EMBL/GenBank/DDBJ databases">
        <authorList>
            <person name="Macas J."/>
            <person name="Novak P."/>
            <person name="Neumann P."/>
        </authorList>
    </citation>
    <scope>NUCLEOTIDE SEQUENCE</scope>
</reference>
<proteinExistence type="predicted"/>
<dbReference type="FunFam" id="2.20.25.80:FF:000001">
    <property type="entry name" value="WRKY transcription factor 33"/>
    <property type="match status" value="1"/>
</dbReference>
<comment type="subcellular location">
    <subcellularLocation>
        <location evidence="1">Nucleus</location>
    </subcellularLocation>
</comment>
<keyword evidence="5" id="KW-0804">Transcription</keyword>
<evidence type="ECO:0000259" key="8">
    <source>
        <dbReference type="PROSITE" id="PS50811"/>
    </source>
</evidence>
<dbReference type="Gene3D" id="2.20.25.80">
    <property type="entry name" value="WRKY domain"/>
    <property type="match status" value="2"/>
</dbReference>
<dbReference type="GO" id="GO:0043565">
    <property type="term" value="F:sequence-specific DNA binding"/>
    <property type="evidence" value="ECO:0007669"/>
    <property type="project" value="InterPro"/>
</dbReference>
<dbReference type="InterPro" id="IPR044810">
    <property type="entry name" value="WRKY_plant"/>
</dbReference>
<keyword evidence="6" id="KW-0539">Nucleus</keyword>
<dbReference type="PANTHER" id="PTHR31221:SF1">
    <property type="entry name" value="WRKY TRANSCRIPTION FACTOR 33-RELATED"/>
    <property type="match status" value="1"/>
</dbReference>
<dbReference type="SUPFAM" id="SSF118290">
    <property type="entry name" value="WRKY DNA-binding domain"/>
    <property type="match status" value="2"/>
</dbReference>
<keyword evidence="10" id="KW-1185">Reference proteome</keyword>